<dbReference type="Proteomes" id="UP000235145">
    <property type="component" value="Unassembled WGS sequence"/>
</dbReference>
<evidence type="ECO:0000313" key="2">
    <source>
        <dbReference type="EMBL" id="KAJ0188469.1"/>
    </source>
</evidence>
<keyword evidence="1" id="KW-0368">Histidine biosynthesis</keyword>
<comment type="caution">
    <text evidence="2">The sequence shown here is derived from an EMBL/GenBank/DDBJ whole genome shotgun (WGS) entry which is preliminary data.</text>
</comment>
<dbReference type="InterPro" id="IPR006062">
    <property type="entry name" value="His_biosynth"/>
</dbReference>
<keyword evidence="3" id="KW-1185">Reference proteome</keyword>
<name>A0A9R1WVV1_LACSA</name>
<dbReference type="InterPro" id="IPR013785">
    <property type="entry name" value="Aldolase_TIM"/>
</dbReference>
<dbReference type="Pfam" id="PF00977">
    <property type="entry name" value="His_biosynth"/>
    <property type="match status" value="1"/>
</dbReference>
<gene>
    <name evidence="2" type="ORF">LSAT_V11C900473770</name>
</gene>
<reference evidence="2 3" key="1">
    <citation type="journal article" date="2017" name="Nat. Commun.">
        <title>Genome assembly with in vitro proximity ligation data and whole-genome triplication in lettuce.</title>
        <authorList>
            <person name="Reyes-Chin-Wo S."/>
            <person name="Wang Z."/>
            <person name="Yang X."/>
            <person name="Kozik A."/>
            <person name="Arikit S."/>
            <person name="Song C."/>
            <person name="Xia L."/>
            <person name="Froenicke L."/>
            <person name="Lavelle D.O."/>
            <person name="Truco M.J."/>
            <person name="Xia R."/>
            <person name="Zhu S."/>
            <person name="Xu C."/>
            <person name="Xu H."/>
            <person name="Xu X."/>
            <person name="Cox K."/>
            <person name="Korf I."/>
            <person name="Meyers B.C."/>
            <person name="Michelmore R.W."/>
        </authorList>
    </citation>
    <scope>NUCLEOTIDE SEQUENCE [LARGE SCALE GENOMIC DNA]</scope>
    <source>
        <strain evidence="3">cv. Salinas</strain>
        <tissue evidence="2">Seedlings</tissue>
    </source>
</reference>
<dbReference type="PANTHER" id="PTHR21235:SF2">
    <property type="entry name" value="IMIDAZOLE GLYCEROL PHOSPHATE SYNTHASE HISHF"/>
    <property type="match status" value="1"/>
</dbReference>
<dbReference type="InterPro" id="IPR011060">
    <property type="entry name" value="RibuloseP-bd_barrel"/>
</dbReference>
<dbReference type="Gene3D" id="3.20.20.70">
    <property type="entry name" value="Aldolase class I"/>
    <property type="match status" value="1"/>
</dbReference>
<dbReference type="PANTHER" id="PTHR21235">
    <property type="entry name" value="IMIDAZOLE GLYCEROL PHOSPHATE SYNTHASE SUBUNIT HISF/H IGP SYNTHASE SUBUNIT HISF/H"/>
    <property type="match status" value="1"/>
</dbReference>
<accession>A0A9R1WVV1</accession>
<evidence type="ECO:0000313" key="3">
    <source>
        <dbReference type="Proteomes" id="UP000235145"/>
    </source>
</evidence>
<organism evidence="2 3">
    <name type="scientific">Lactuca sativa</name>
    <name type="common">Garden lettuce</name>
    <dbReference type="NCBI Taxonomy" id="4236"/>
    <lineage>
        <taxon>Eukaryota</taxon>
        <taxon>Viridiplantae</taxon>
        <taxon>Streptophyta</taxon>
        <taxon>Embryophyta</taxon>
        <taxon>Tracheophyta</taxon>
        <taxon>Spermatophyta</taxon>
        <taxon>Magnoliopsida</taxon>
        <taxon>eudicotyledons</taxon>
        <taxon>Gunneridae</taxon>
        <taxon>Pentapetalae</taxon>
        <taxon>asterids</taxon>
        <taxon>campanulids</taxon>
        <taxon>Asterales</taxon>
        <taxon>Asteraceae</taxon>
        <taxon>Cichorioideae</taxon>
        <taxon>Cichorieae</taxon>
        <taxon>Lactucinae</taxon>
        <taxon>Lactuca</taxon>
    </lineage>
</organism>
<dbReference type="EMBL" id="NBSK02000009">
    <property type="protein sequence ID" value="KAJ0188469.1"/>
    <property type="molecule type" value="Genomic_DNA"/>
</dbReference>
<evidence type="ECO:0000256" key="1">
    <source>
        <dbReference type="RuleBase" id="RU003657"/>
    </source>
</evidence>
<protein>
    <submittedName>
        <fullName evidence="2">Uncharacterized protein</fullName>
    </submittedName>
</protein>
<comment type="similarity">
    <text evidence="1">Belongs to the HisA/HisF family.</text>
</comment>
<dbReference type="SUPFAM" id="SSF51366">
    <property type="entry name" value="Ribulose-phoshate binding barrel"/>
    <property type="match status" value="1"/>
</dbReference>
<proteinExistence type="inferred from homology"/>
<dbReference type="AlphaFoldDB" id="A0A9R1WVV1"/>
<dbReference type="GO" id="GO:0000105">
    <property type="term" value="P:L-histidine biosynthetic process"/>
    <property type="evidence" value="ECO:0007669"/>
    <property type="project" value="UniProtKB-KW"/>
</dbReference>
<keyword evidence="1" id="KW-0028">Amino-acid biosynthesis</keyword>
<sequence length="83" mass="9239">MKYKYELTKVVEELGTGEILLNCDGQGKRFDINLIKVFSDAMRIPVIASIGAGIAQHSSHVFEKKNASMPGARNFHKQELCKS</sequence>
<dbReference type="InterPro" id="IPR050064">
    <property type="entry name" value="IGPS_HisA/HisF"/>
</dbReference>